<proteinExistence type="predicted"/>
<accession>A0A0A9BE94</accession>
<reference evidence="1" key="1">
    <citation type="submission" date="2014-09" db="EMBL/GenBank/DDBJ databases">
        <authorList>
            <person name="Magalhaes I.L.F."/>
            <person name="Oliveira U."/>
            <person name="Santos F.R."/>
            <person name="Vidigal T.H.D.A."/>
            <person name="Brescovit A.D."/>
            <person name="Santos A.J."/>
        </authorList>
    </citation>
    <scope>NUCLEOTIDE SEQUENCE</scope>
    <source>
        <tissue evidence="1">Shoot tissue taken approximately 20 cm above the soil surface</tissue>
    </source>
</reference>
<evidence type="ECO:0000313" key="1">
    <source>
        <dbReference type="EMBL" id="JAD62309.1"/>
    </source>
</evidence>
<name>A0A0A9BE94_ARUDO</name>
<dbReference type="EMBL" id="GBRH01235586">
    <property type="protein sequence ID" value="JAD62309.1"/>
    <property type="molecule type" value="Transcribed_RNA"/>
</dbReference>
<dbReference type="AlphaFoldDB" id="A0A0A9BE94"/>
<organism evidence="1">
    <name type="scientific">Arundo donax</name>
    <name type="common">Giant reed</name>
    <name type="synonym">Donax arundinaceus</name>
    <dbReference type="NCBI Taxonomy" id="35708"/>
    <lineage>
        <taxon>Eukaryota</taxon>
        <taxon>Viridiplantae</taxon>
        <taxon>Streptophyta</taxon>
        <taxon>Embryophyta</taxon>
        <taxon>Tracheophyta</taxon>
        <taxon>Spermatophyta</taxon>
        <taxon>Magnoliopsida</taxon>
        <taxon>Liliopsida</taxon>
        <taxon>Poales</taxon>
        <taxon>Poaceae</taxon>
        <taxon>PACMAD clade</taxon>
        <taxon>Arundinoideae</taxon>
        <taxon>Arundineae</taxon>
        <taxon>Arundo</taxon>
    </lineage>
</organism>
<protein>
    <submittedName>
        <fullName evidence="1">Uncharacterized protein</fullName>
    </submittedName>
</protein>
<sequence length="42" mass="4904">MLLWSPVACEEVREQKLQACRSNRIHSIQPFLSRVTCAHCVY</sequence>
<reference evidence="1" key="2">
    <citation type="journal article" date="2015" name="Data Brief">
        <title>Shoot transcriptome of the giant reed, Arundo donax.</title>
        <authorList>
            <person name="Barrero R.A."/>
            <person name="Guerrero F.D."/>
            <person name="Moolhuijzen P."/>
            <person name="Goolsby J.A."/>
            <person name="Tidwell J."/>
            <person name="Bellgard S.E."/>
            <person name="Bellgard M.I."/>
        </authorList>
    </citation>
    <scope>NUCLEOTIDE SEQUENCE</scope>
    <source>
        <tissue evidence="1">Shoot tissue taken approximately 20 cm above the soil surface</tissue>
    </source>
</reference>